<reference evidence="1 2" key="1">
    <citation type="journal article" date="2015" name="Biotechnol. Biofuels">
        <title>Enhanced degradation of softwood versus hardwood by the white-rot fungus Pycnoporus coccineus.</title>
        <authorList>
            <person name="Couturier M."/>
            <person name="Navarro D."/>
            <person name="Chevret D."/>
            <person name="Henrissat B."/>
            <person name="Piumi F."/>
            <person name="Ruiz-Duenas F.J."/>
            <person name="Martinez A.T."/>
            <person name="Grigoriev I.V."/>
            <person name="Riley R."/>
            <person name="Lipzen A."/>
            <person name="Berrin J.G."/>
            <person name="Master E.R."/>
            <person name="Rosso M.N."/>
        </authorList>
    </citation>
    <scope>NUCLEOTIDE SEQUENCE [LARGE SCALE GENOMIC DNA]</scope>
    <source>
        <strain evidence="1 2">BRFM310</strain>
    </source>
</reference>
<proteinExistence type="predicted"/>
<organism evidence="1 2">
    <name type="scientific">Trametes coccinea (strain BRFM310)</name>
    <name type="common">Pycnoporus coccineus</name>
    <dbReference type="NCBI Taxonomy" id="1353009"/>
    <lineage>
        <taxon>Eukaryota</taxon>
        <taxon>Fungi</taxon>
        <taxon>Dikarya</taxon>
        <taxon>Basidiomycota</taxon>
        <taxon>Agaricomycotina</taxon>
        <taxon>Agaricomycetes</taxon>
        <taxon>Polyporales</taxon>
        <taxon>Polyporaceae</taxon>
        <taxon>Trametes</taxon>
    </lineage>
</organism>
<dbReference type="EMBL" id="KZ084117">
    <property type="protein sequence ID" value="OSD00633.1"/>
    <property type="molecule type" value="Genomic_DNA"/>
</dbReference>
<evidence type="ECO:0008006" key="3">
    <source>
        <dbReference type="Google" id="ProtNLM"/>
    </source>
</evidence>
<gene>
    <name evidence="1" type="ORF">PYCCODRAFT_1446174</name>
</gene>
<name>A0A1Y2IJB4_TRAC3</name>
<keyword evidence="2" id="KW-1185">Reference proteome</keyword>
<dbReference type="Proteomes" id="UP000193067">
    <property type="component" value="Unassembled WGS sequence"/>
</dbReference>
<dbReference type="Gene3D" id="3.30.710.10">
    <property type="entry name" value="Potassium Channel Kv1.1, Chain A"/>
    <property type="match status" value="1"/>
</dbReference>
<dbReference type="STRING" id="1353009.A0A1Y2IJB4"/>
<dbReference type="InterPro" id="IPR011333">
    <property type="entry name" value="SKP1/BTB/POZ_sf"/>
</dbReference>
<accession>A0A1Y2IJB4</accession>
<evidence type="ECO:0000313" key="2">
    <source>
        <dbReference type="Proteomes" id="UP000193067"/>
    </source>
</evidence>
<dbReference type="SUPFAM" id="SSF54695">
    <property type="entry name" value="POZ domain"/>
    <property type="match status" value="1"/>
</dbReference>
<dbReference type="AlphaFoldDB" id="A0A1Y2IJB4"/>
<protein>
    <recommendedName>
        <fullName evidence="3">BTB domain-containing protein</fullName>
    </recommendedName>
</protein>
<sequence>MAAITQRPSAYRDPTVGDLIIRTADQVEFHVHQRRLADVLPVFSDMLSLPRPPTSGDDTVPDKPVVDVTESSAVWDKLLPLVYNDEEPHFGLADIREVFEACTKYQAPGVRSRMRTHLFRPEFLDENPFTVYALACCGGFEDVASAAAKRTLHLPVYPADVPEYSLISGRALFRLLEYREHCGEAASAVVTIESSNQLTSESSWLVHDRTKSWAYAYSCNCRKSAYLYNRDGPDILIRKYWLDYLHQLKETVTTTPCGDVACSSSSLKPVFNPSRDRCDCSKGEIGVEAVEFSSQVKAKIDEAVSKVQLVFEP</sequence>
<dbReference type="OrthoDB" id="2797179at2759"/>
<evidence type="ECO:0000313" key="1">
    <source>
        <dbReference type="EMBL" id="OSD00633.1"/>
    </source>
</evidence>